<dbReference type="Proteomes" id="UP000254304">
    <property type="component" value="Unassembled WGS sequence"/>
</dbReference>
<dbReference type="InterPro" id="IPR039426">
    <property type="entry name" value="TonB-dep_rcpt-like"/>
</dbReference>
<accession>A0A377NB71</accession>
<dbReference type="InterPro" id="IPR000531">
    <property type="entry name" value="Beta-barrel_TonB"/>
</dbReference>
<dbReference type="InterPro" id="IPR036942">
    <property type="entry name" value="Beta-barrel_TonB_sf"/>
</dbReference>
<comment type="subcellular location">
    <subcellularLocation>
        <location evidence="1 9">Cell outer membrane</location>
        <topology evidence="1 9">Multi-pass membrane protein</topology>
    </subcellularLocation>
</comment>
<evidence type="ECO:0000256" key="4">
    <source>
        <dbReference type="ARBA" id="ARBA00022452"/>
    </source>
</evidence>
<dbReference type="Gene3D" id="2.40.170.20">
    <property type="entry name" value="TonB-dependent receptor, beta-barrel domain"/>
    <property type="match status" value="1"/>
</dbReference>
<keyword evidence="3 9" id="KW-0813">Transport</keyword>
<keyword evidence="7 9" id="KW-0472">Membrane</keyword>
<dbReference type="PANTHER" id="PTHR30069:SF41">
    <property type="entry name" value="HEME_HEMOPEXIN UTILIZATION PROTEIN C"/>
    <property type="match status" value="1"/>
</dbReference>
<keyword evidence="6" id="KW-0798">TonB box</keyword>
<dbReference type="AlphaFoldDB" id="A0A377NB71"/>
<evidence type="ECO:0000256" key="9">
    <source>
        <dbReference type="PROSITE-ProRule" id="PRU01360"/>
    </source>
</evidence>
<dbReference type="PROSITE" id="PS52016">
    <property type="entry name" value="TONB_DEPENDENT_REC_3"/>
    <property type="match status" value="1"/>
</dbReference>
<dbReference type="EMBL" id="UGGO01000001">
    <property type="protein sequence ID" value="STQ44215.1"/>
    <property type="molecule type" value="Genomic_DNA"/>
</dbReference>
<comment type="similarity">
    <text evidence="2 9">Belongs to the TonB-dependent receptor family.</text>
</comment>
<name>A0A377NB71_9GAMM</name>
<dbReference type="GO" id="GO:0044718">
    <property type="term" value="P:siderophore transmembrane transport"/>
    <property type="evidence" value="ECO:0007669"/>
    <property type="project" value="TreeGrafter"/>
</dbReference>
<organism evidence="11 12">
    <name type="scientific">Ewingella americana</name>
    <dbReference type="NCBI Taxonomy" id="41202"/>
    <lineage>
        <taxon>Bacteria</taxon>
        <taxon>Pseudomonadati</taxon>
        <taxon>Pseudomonadota</taxon>
        <taxon>Gammaproteobacteria</taxon>
        <taxon>Enterobacterales</taxon>
        <taxon>Yersiniaceae</taxon>
        <taxon>Ewingella</taxon>
    </lineage>
</organism>
<evidence type="ECO:0000256" key="7">
    <source>
        <dbReference type="ARBA" id="ARBA00023136"/>
    </source>
</evidence>
<reference evidence="11 12" key="1">
    <citation type="submission" date="2018-06" db="EMBL/GenBank/DDBJ databases">
        <authorList>
            <consortium name="Pathogen Informatics"/>
            <person name="Doyle S."/>
        </authorList>
    </citation>
    <scope>NUCLEOTIDE SEQUENCE [LARGE SCALE GENOMIC DNA]</scope>
    <source>
        <strain evidence="11 12">NCTC12157</strain>
    </source>
</reference>
<evidence type="ECO:0000256" key="1">
    <source>
        <dbReference type="ARBA" id="ARBA00004571"/>
    </source>
</evidence>
<evidence type="ECO:0000256" key="8">
    <source>
        <dbReference type="ARBA" id="ARBA00023237"/>
    </source>
</evidence>
<keyword evidence="5 9" id="KW-0812">Transmembrane</keyword>
<sequence>MTINPTDWLMVFGSYAQAFRAPTMGEMYNDSVHFSIPMGPTTIVNNWVPNPNLKPETNATQEYGFGLRFNDLMMANDDLQFKASYFDTNAKDYITTAVNMKLGVGRTGPYCIDCSTYSTNIDRAKLWGWDAMMSYKTDLFSWDVAYNRTRGKDEATGNWIDSINPDTVTSSLDVPIAQSAFSLGWVGTFVNAQPTSIPARRSKRLRHQ</sequence>
<evidence type="ECO:0000256" key="6">
    <source>
        <dbReference type="ARBA" id="ARBA00023077"/>
    </source>
</evidence>
<dbReference type="Pfam" id="PF00593">
    <property type="entry name" value="TonB_dep_Rec_b-barrel"/>
    <property type="match status" value="1"/>
</dbReference>
<evidence type="ECO:0000256" key="3">
    <source>
        <dbReference type="ARBA" id="ARBA00022448"/>
    </source>
</evidence>
<dbReference type="GO" id="GO:0015344">
    <property type="term" value="F:siderophore uptake transmembrane transporter activity"/>
    <property type="evidence" value="ECO:0007669"/>
    <property type="project" value="TreeGrafter"/>
</dbReference>
<evidence type="ECO:0000256" key="2">
    <source>
        <dbReference type="ARBA" id="ARBA00009810"/>
    </source>
</evidence>
<dbReference type="GO" id="GO:0009279">
    <property type="term" value="C:cell outer membrane"/>
    <property type="evidence" value="ECO:0007669"/>
    <property type="project" value="UniProtKB-SubCell"/>
</dbReference>
<dbReference type="SUPFAM" id="SSF56935">
    <property type="entry name" value="Porins"/>
    <property type="match status" value="1"/>
</dbReference>
<protein>
    <submittedName>
        <fullName evidence="11">Heme/hemopexin utilization protein C</fullName>
    </submittedName>
</protein>
<dbReference type="PANTHER" id="PTHR30069">
    <property type="entry name" value="TONB-DEPENDENT OUTER MEMBRANE RECEPTOR"/>
    <property type="match status" value="1"/>
</dbReference>
<evidence type="ECO:0000259" key="10">
    <source>
        <dbReference type="Pfam" id="PF00593"/>
    </source>
</evidence>
<keyword evidence="4 9" id="KW-1134">Transmembrane beta strand</keyword>
<evidence type="ECO:0000256" key="5">
    <source>
        <dbReference type="ARBA" id="ARBA00022692"/>
    </source>
</evidence>
<gene>
    <name evidence="11" type="primary">hxuC_1</name>
    <name evidence="11" type="ORF">NCTC12157_01926</name>
</gene>
<evidence type="ECO:0000313" key="12">
    <source>
        <dbReference type="Proteomes" id="UP000254304"/>
    </source>
</evidence>
<proteinExistence type="inferred from homology"/>
<evidence type="ECO:0000313" key="11">
    <source>
        <dbReference type="EMBL" id="STQ44215.1"/>
    </source>
</evidence>
<keyword evidence="8 9" id="KW-0998">Cell outer membrane</keyword>
<feature type="domain" description="TonB-dependent receptor-like beta-barrel" evidence="10">
    <location>
        <begin position="4"/>
        <end position="173"/>
    </location>
</feature>